<protein>
    <recommendedName>
        <fullName evidence="1">TniQ domain-containing protein</fullName>
    </recommendedName>
</protein>
<evidence type="ECO:0000259" key="1">
    <source>
        <dbReference type="Pfam" id="PF06527"/>
    </source>
</evidence>
<evidence type="ECO:0000313" key="3">
    <source>
        <dbReference type="Proteomes" id="UP000031971"/>
    </source>
</evidence>
<dbReference type="Proteomes" id="UP000031971">
    <property type="component" value="Unassembled WGS sequence"/>
</dbReference>
<dbReference type="STRING" id="272627.CCC_03163"/>
<dbReference type="EMBL" id="JXSL01000009">
    <property type="protein sequence ID" value="KIM00561.1"/>
    <property type="molecule type" value="Genomic_DNA"/>
</dbReference>
<accession>A0A0C2Z0Y7</accession>
<keyword evidence="3" id="KW-1185">Reference proteome</keyword>
<gene>
    <name evidence="2" type="ORF">CCC_03163</name>
</gene>
<evidence type="ECO:0000313" key="2">
    <source>
        <dbReference type="EMBL" id="KIM00561.1"/>
    </source>
</evidence>
<feature type="domain" description="TniQ" evidence="1">
    <location>
        <begin position="11"/>
        <end position="109"/>
    </location>
</feature>
<name>A0A0C2Z0Y7_PARME</name>
<sequence>MMNHYDSPNWITEHVGATCPTVALAERNYASLAVLVGLPVATLRNLAYLPADGDHGEGLHSFRGHPLKRRFLRLAKRRHCPLCLKKSQYHRGIWDVVAVTVCPQHELVLREECPHCQESTTFSSGPVERCRKCQESLCDMKRPARATPHAIATARHIHQLVGETTDPGPSPFTGPLATLTLNDFVQVVMLMAARFSNRPYSTGDTVADDIAIDALHDAVAKGATLLEDWPTNFRRYLESVHKLESRPTNVISQFGPFYEVVLKQIPEGPLSFVREAFKSYLGQTWSGFVDGRNRYVLQAEQSFLTLKEASSRSGIGESRLRQLIESGDLMADEVVSGSRAFTRINPASLDRLMAARADLIGLTDAATLLGIKRATVHELVEAKIINAPHRPSAEGKGYWMLRFGAIEHLLETIQNRRQPAPPGTRQISFHGICALAGRHNIALADLVRAMAEGALTPIDETSDKGLKAFVFDHSQVLAWCDRTRKTHSAAITILEAAAMLGLKKGVVSHLLDLGRIKRVPKELQRGFYVIDPASVSAFHHDHLVASRIAKSLGTSASSLITLLGKHGIVPICGPEMDGSRQYIFAKSDLEGIDLVGLVADRLKRGRT</sequence>
<reference evidence="2 3" key="1">
    <citation type="submission" date="2015-01" db="EMBL/GenBank/DDBJ databases">
        <title>Genome Sequence of Magnetospirillum magnetotacticum Strain MS-1.</title>
        <authorList>
            <person name="Marinov G.K."/>
            <person name="Smalley M.D."/>
            <person name="DeSalvo G."/>
        </authorList>
    </citation>
    <scope>NUCLEOTIDE SEQUENCE [LARGE SCALE GENOMIC DNA]</scope>
    <source>
        <strain evidence="2 3">MS-1</strain>
    </source>
</reference>
<dbReference type="AlphaFoldDB" id="A0A0C2Z0Y7"/>
<dbReference type="Pfam" id="PF06527">
    <property type="entry name" value="TniQ"/>
    <property type="match status" value="1"/>
</dbReference>
<organism evidence="2 3">
    <name type="scientific">Paramagnetospirillum magnetotacticum MS-1</name>
    <dbReference type="NCBI Taxonomy" id="272627"/>
    <lineage>
        <taxon>Bacteria</taxon>
        <taxon>Pseudomonadati</taxon>
        <taxon>Pseudomonadota</taxon>
        <taxon>Alphaproteobacteria</taxon>
        <taxon>Rhodospirillales</taxon>
        <taxon>Magnetospirillaceae</taxon>
        <taxon>Paramagnetospirillum</taxon>
    </lineage>
</organism>
<dbReference type="InterPro" id="IPR009492">
    <property type="entry name" value="TniQ"/>
</dbReference>
<proteinExistence type="predicted"/>
<comment type="caution">
    <text evidence="2">The sequence shown here is derived from an EMBL/GenBank/DDBJ whole genome shotgun (WGS) entry which is preliminary data.</text>
</comment>